<keyword evidence="5" id="KW-1185">Reference proteome</keyword>
<feature type="compositionally biased region" description="Acidic residues" evidence="1">
    <location>
        <begin position="53"/>
        <end position="63"/>
    </location>
</feature>
<keyword evidence="2" id="KW-0732">Signal</keyword>
<dbReference type="Proteomes" id="UP000266273">
    <property type="component" value="Unassembled WGS sequence"/>
</dbReference>
<evidence type="ECO:0000259" key="3">
    <source>
        <dbReference type="SMART" id="SM01324"/>
    </source>
</evidence>
<proteinExistence type="predicted"/>
<feature type="domain" description="YARHG" evidence="3">
    <location>
        <begin position="97"/>
        <end position="175"/>
    </location>
</feature>
<evidence type="ECO:0000313" key="4">
    <source>
        <dbReference type="EMBL" id="RIA56637.1"/>
    </source>
</evidence>
<feature type="region of interest" description="Disordered" evidence="1">
    <location>
        <begin position="25"/>
        <end position="103"/>
    </location>
</feature>
<name>A0A397QAX6_9HYPH</name>
<reference evidence="4 5" key="1">
    <citation type="submission" date="2018-08" db="EMBL/GenBank/DDBJ databases">
        <title>Genomic Encyclopedia of Archaeal and Bacterial Type Strains, Phase II (KMG-II): from individual species to whole genera.</title>
        <authorList>
            <person name="Goeker M."/>
        </authorList>
    </citation>
    <scope>NUCLEOTIDE SEQUENCE [LARGE SCALE GENOMIC DNA]</scope>
    <source>
        <strain evidence="4 5">DSM 5002</strain>
    </source>
</reference>
<dbReference type="EMBL" id="QXDF01000001">
    <property type="protein sequence ID" value="RIA56637.1"/>
    <property type="molecule type" value="Genomic_DNA"/>
</dbReference>
<dbReference type="AlphaFoldDB" id="A0A397QAX6"/>
<feature type="signal peptide" evidence="2">
    <location>
        <begin position="1"/>
        <end position="24"/>
    </location>
</feature>
<evidence type="ECO:0000256" key="2">
    <source>
        <dbReference type="SAM" id="SignalP"/>
    </source>
</evidence>
<organism evidence="4 5">
    <name type="scientific">Dichotomicrobium thermohalophilum</name>
    <dbReference type="NCBI Taxonomy" id="933063"/>
    <lineage>
        <taxon>Bacteria</taxon>
        <taxon>Pseudomonadati</taxon>
        <taxon>Pseudomonadota</taxon>
        <taxon>Alphaproteobacteria</taxon>
        <taxon>Hyphomicrobiales</taxon>
        <taxon>Hyphomicrobiaceae</taxon>
        <taxon>Dichotomicrobium</taxon>
    </lineage>
</organism>
<comment type="caution">
    <text evidence="4">The sequence shown here is derived from an EMBL/GenBank/DDBJ whole genome shotgun (WGS) entry which is preliminary data.</text>
</comment>
<sequence length="180" mass="19901">MTILRFGYVGALVMALAFGGSAMAQDTDEQGVPDPGGSDQMEMMDEQGTGDAVMDEQDMEEPVDPASPEADGMDGTMMDEQDMGEPDADAMQEETGPADMISDSSERALVEEELVEMTCDELWIARNEIFDRNGYCFRSERGKAYFDNSDCTSDSQDILSELEWQNVELIKQVEAEKQCN</sequence>
<evidence type="ECO:0000313" key="5">
    <source>
        <dbReference type="Proteomes" id="UP000266273"/>
    </source>
</evidence>
<accession>A0A397QAX6</accession>
<feature type="compositionally biased region" description="Acidic residues" evidence="1">
    <location>
        <begin position="77"/>
        <end position="92"/>
    </location>
</feature>
<dbReference type="InterPro" id="IPR025582">
    <property type="entry name" value="YARHG_dom"/>
</dbReference>
<evidence type="ECO:0000256" key="1">
    <source>
        <dbReference type="SAM" id="MobiDB-lite"/>
    </source>
</evidence>
<gene>
    <name evidence="4" type="ORF">BXY53_1743</name>
</gene>
<protein>
    <submittedName>
        <fullName evidence="4">YARHG domain-containing protein</fullName>
    </submittedName>
</protein>
<dbReference type="Gene3D" id="1.20.58.1690">
    <property type="match status" value="1"/>
</dbReference>
<feature type="chain" id="PRO_5017252816" evidence="2">
    <location>
        <begin position="25"/>
        <end position="180"/>
    </location>
</feature>
<dbReference type="InterPro" id="IPR038434">
    <property type="entry name" value="YARHG_sf"/>
</dbReference>
<dbReference type="SMART" id="SM01324">
    <property type="entry name" value="YARHG"/>
    <property type="match status" value="1"/>
</dbReference>
<dbReference type="Pfam" id="PF13308">
    <property type="entry name" value="YARHG"/>
    <property type="match status" value="1"/>
</dbReference>